<organism evidence="2 3">
    <name type="scientific">Amycolatopsis albidoflavus</name>
    <dbReference type="NCBI Taxonomy" id="102226"/>
    <lineage>
        <taxon>Bacteria</taxon>
        <taxon>Bacillati</taxon>
        <taxon>Actinomycetota</taxon>
        <taxon>Actinomycetes</taxon>
        <taxon>Pseudonocardiales</taxon>
        <taxon>Pseudonocardiaceae</taxon>
        <taxon>Amycolatopsis</taxon>
    </lineage>
</organism>
<keyword evidence="3" id="KW-1185">Reference proteome</keyword>
<keyword evidence="1" id="KW-0812">Transmembrane</keyword>
<protein>
    <submittedName>
        <fullName evidence="2">Uncharacterized protein</fullName>
    </submittedName>
</protein>
<keyword evidence="1" id="KW-0472">Membrane</keyword>
<evidence type="ECO:0000313" key="3">
    <source>
        <dbReference type="Proteomes" id="UP001597542"/>
    </source>
</evidence>
<evidence type="ECO:0000313" key="2">
    <source>
        <dbReference type="EMBL" id="MFD2485297.1"/>
    </source>
</evidence>
<dbReference type="Proteomes" id="UP001597542">
    <property type="component" value="Unassembled WGS sequence"/>
</dbReference>
<name>A0ABW5I950_9PSEU</name>
<dbReference type="EMBL" id="JBHUKQ010000016">
    <property type="protein sequence ID" value="MFD2485297.1"/>
    <property type="molecule type" value="Genomic_DNA"/>
</dbReference>
<proteinExistence type="predicted"/>
<accession>A0ABW5I950</accession>
<keyword evidence="1" id="KW-1133">Transmembrane helix</keyword>
<feature type="transmembrane region" description="Helical" evidence="1">
    <location>
        <begin position="119"/>
        <end position="137"/>
    </location>
</feature>
<comment type="caution">
    <text evidence="2">The sequence shown here is derived from an EMBL/GenBank/DDBJ whole genome shotgun (WGS) entry which is preliminary data.</text>
</comment>
<gene>
    <name evidence="2" type="ORF">ACFSUT_33845</name>
</gene>
<reference evidence="3" key="1">
    <citation type="journal article" date="2019" name="Int. J. Syst. Evol. Microbiol.">
        <title>The Global Catalogue of Microorganisms (GCM) 10K type strain sequencing project: providing services to taxonomists for standard genome sequencing and annotation.</title>
        <authorList>
            <consortium name="The Broad Institute Genomics Platform"/>
            <consortium name="The Broad Institute Genome Sequencing Center for Infectious Disease"/>
            <person name="Wu L."/>
            <person name="Ma J."/>
        </authorList>
    </citation>
    <scope>NUCLEOTIDE SEQUENCE [LARGE SCALE GENOMIC DNA]</scope>
    <source>
        <strain evidence="3">CGMCC 4.7638</strain>
    </source>
</reference>
<sequence length="143" mass="15823">MLTVLAAVLVSQGLWWQTALVTGVLAFYLLVVRLTRCRVETTAHCPCLWRVRGLLGTCDYHVGYKRGLPKLVRGDGFLGLWMFMWPRDDFVRAGSRAEPQPKRGGSATSERAKRPGYDWAMFALATVSALVAIAALIRDLIAG</sequence>
<feature type="transmembrane region" description="Helical" evidence="1">
    <location>
        <begin position="14"/>
        <end position="32"/>
    </location>
</feature>
<evidence type="ECO:0000256" key="1">
    <source>
        <dbReference type="SAM" id="Phobius"/>
    </source>
</evidence>
<dbReference type="RefSeq" id="WP_344278957.1">
    <property type="nucleotide sequence ID" value="NZ_BAAAHV010000015.1"/>
</dbReference>